<evidence type="ECO:0000313" key="1">
    <source>
        <dbReference type="Proteomes" id="UP000887540"/>
    </source>
</evidence>
<organism evidence="1 2">
    <name type="scientific">Acrobeloides nanus</name>
    <dbReference type="NCBI Taxonomy" id="290746"/>
    <lineage>
        <taxon>Eukaryota</taxon>
        <taxon>Metazoa</taxon>
        <taxon>Ecdysozoa</taxon>
        <taxon>Nematoda</taxon>
        <taxon>Chromadorea</taxon>
        <taxon>Rhabditida</taxon>
        <taxon>Tylenchina</taxon>
        <taxon>Cephalobomorpha</taxon>
        <taxon>Cephaloboidea</taxon>
        <taxon>Cephalobidae</taxon>
        <taxon>Acrobeloides</taxon>
    </lineage>
</organism>
<dbReference type="WBParaSite" id="ACRNAN_scaffold5008.g20132.t1">
    <property type="protein sequence ID" value="ACRNAN_scaffold5008.g20132.t1"/>
    <property type="gene ID" value="ACRNAN_scaffold5008.g20132"/>
</dbReference>
<protein>
    <submittedName>
        <fullName evidence="2">Uncharacterized protein</fullName>
    </submittedName>
</protein>
<reference evidence="2" key="1">
    <citation type="submission" date="2022-11" db="UniProtKB">
        <authorList>
            <consortium name="WormBaseParasite"/>
        </authorList>
    </citation>
    <scope>IDENTIFICATION</scope>
</reference>
<proteinExistence type="predicted"/>
<accession>A0A914E1Q9</accession>
<dbReference type="Proteomes" id="UP000887540">
    <property type="component" value="Unplaced"/>
</dbReference>
<dbReference type="AlphaFoldDB" id="A0A914E1Q9"/>
<keyword evidence="1" id="KW-1185">Reference proteome</keyword>
<sequence length="70" mass="8226">MNLEEMTKEMFHCNIHPRTQILISDGDLAQTNFEQHYELLMKTLTKKGYVFIVVPPPPSVSTKYKWLMVL</sequence>
<evidence type="ECO:0000313" key="2">
    <source>
        <dbReference type="WBParaSite" id="ACRNAN_scaffold5008.g20132.t1"/>
    </source>
</evidence>
<name>A0A914E1Q9_9BILA</name>